<feature type="domain" description="Integrase catalytic" evidence="1">
    <location>
        <begin position="723"/>
        <end position="917"/>
    </location>
</feature>
<dbReference type="GO" id="GO:0003676">
    <property type="term" value="F:nucleic acid binding"/>
    <property type="evidence" value="ECO:0007669"/>
    <property type="project" value="InterPro"/>
</dbReference>
<dbReference type="PANTHER" id="PTHR47331:SF6">
    <property type="entry name" value="DOUBLECORTIN DOMAIN-CONTAINING PROTEIN"/>
    <property type="match status" value="1"/>
</dbReference>
<proteinExistence type="predicted"/>
<sequence>MTRLSSLQRTLERKPKMKEQFVAFMQKVFDNNHAELAPPLPEESECWYLPSFGVYHPRKPEQIRVVFDSSAQCNGISLNNVLLTGPDLNNSLLGVLIRFRRERVAVMADIEQMFHCFVVREDHRDYLRFLWFRDNDPNKDIVEYRMRVHVFGNSPSPAVATYCLRRAAISGEREYGSDTRHFVEREFYVDDGLVSTPTEQEAITLLQKTQASLSESNLRLHKITSNSIGVLQAFPAGDHAKEVKDLYLVSISDKPYTRRGVLSTINSLFDPLGFVAPVTIQGKSLLRELTLDGTDWDAPLPQDKHNMWQTWRDSLQELEHLHILALTPPPLHPELSKRICIFSDASTKAIGAVAYLKTTDEDGQVHVGFILGKARLAPANEPTIPRLELCAAVLAVEMAELIVQEIDLTLDTVTFYCDSKVVLGYIHNQSKRFYVYVHNRVQRIRQSTEPKQWRYVPTEHNPADHASRSVQASLLTKTNWFIGPAFLHKPQTVSDQQQTFELVDPDSDMDIRPQVTSCITSQNDKPLDPEKFERFSSWKSLQRAVATLNHVAQSFKSSNKDTTGCNGWHQCQKPHTVDELSKATTVILRAVQRAYFPEEFNVLSKGADVNKKSSLSKLNPVICPDGLLRIGGRLKQADLNNQEKHPVILPSKHHVSTLLIRHYHEQVEHQGRTFTEGAIRAAGIWLIGGKRRISSILHGCVTCRKLRGKRESQKMSDLPQERLSTSPPFTYTGVDVFGPWFVTARRTRGGVAQNKRWAVLFTCLSTRAVHIEVVESMDTSSFINSLRRFFALRGPSEQLHSDCGTNFVGACKELEFHKVLKESEVQKYINSQGCSWHFNPPHSSHMGGAWERMIGIARRILDSMLMRTHSSTLTHEVLCTLMAEVTSIINSRPLVSVSSDPEVPQILTPAMLLTRKQSVPPPPGKFTEKDLYKQQWRQVQRLADQFWSRWKREYLHTLQVRHKWQESSPNIEQGDVVLLKDSQTCRNDWPMALVTQTFPGRDGRVRKSRSRQLKTDL</sequence>
<dbReference type="InterPro" id="IPR012337">
    <property type="entry name" value="RNaseH-like_sf"/>
</dbReference>
<comment type="caution">
    <text evidence="2">The sequence shown here is derived from an EMBL/GenBank/DDBJ whole genome shotgun (WGS) entry which is preliminary data.</text>
</comment>
<accession>A0AAW0P377</accession>
<protein>
    <recommendedName>
        <fullName evidence="1">Integrase catalytic domain-containing protein</fullName>
    </recommendedName>
</protein>
<name>A0AAW0P377_9GOBI</name>
<dbReference type="PANTHER" id="PTHR47331">
    <property type="entry name" value="PHD-TYPE DOMAIN-CONTAINING PROTEIN"/>
    <property type="match status" value="1"/>
</dbReference>
<dbReference type="EMBL" id="JBBPFD010000008">
    <property type="protein sequence ID" value="KAK7915898.1"/>
    <property type="molecule type" value="Genomic_DNA"/>
</dbReference>
<dbReference type="CDD" id="cd01644">
    <property type="entry name" value="RT_pepA17"/>
    <property type="match status" value="1"/>
</dbReference>
<dbReference type="Gene3D" id="3.30.420.10">
    <property type="entry name" value="Ribonuclease H-like superfamily/Ribonuclease H"/>
    <property type="match status" value="1"/>
</dbReference>
<evidence type="ECO:0000259" key="1">
    <source>
        <dbReference type="PROSITE" id="PS50994"/>
    </source>
</evidence>
<keyword evidence="3" id="KW-1185">Reference proteome</keyword>
<reference evidence="3" key="1">
    <citation type="submission" date="2024-04" db="EMBL/GenBank/DDBJ databases">
        <title>Salinicola lusitanus LLJ914,a marine bacterium isolated from the Okinawa Trough.</title>
        <authorList>
            <person name="Li J."/>
        </authorList>
    </citation>
    <scope>NUCLEOTIDE SEQUENCE [LARGE SCALE GENOMIC DNA]</scope>
</reference>
<dbReference type="InterPro" id="IPR036397">
    <property type="entry name" value="RNaseH_sf"/>
</dbReference>
<dbReference type="InterPro" id="IPR043128">
    <property type="entry name" value="Rev_trsase/Diguanyl_cyclase"/>
</dbReference>
<dbReference type="Pfam" id="PF18701">
    <property type="entry name" value="DUF5641"/>
    <property type="match status" value="1"/>
</dbReference>
<dbReference type="Proteomes" id="UP001460270">
    <property type="component" value="Unassembled WGS sequence"/>
</dbReference>
<evidence type="ECO:0000313" key="2">
    <source>
        <dbReference type="EMBL" id="KAK7915898.1"/>
    </source>
</evidence>
<dbReference type="Gene3D" id="3.30.70.270">
    <property type="match status" value="1"/>
</dbReference>
<dbReference type="InterPro" id="IPR043502">
    <property type="entry name" value="DNA/RNA_pol_sf"/>
</dbReference>
<dbReference type="AlphaFoldDB" id="A0AAW0P377"/>
<evidence type="ECO:0000313" key="3">
    <source>
        <dbReference type="Proteomes" id="UP001460270"/>
    </source>
</evidence>
<dbReference type="InterPro" id="IPR001584">
    <property type="entry name" value="Integrase_cat-core"/>
</dbReference>
<dbReference type="GO" id="GO:0015074">
    <property type="term" value="P:DNA integration"/>
    <property type="evidence" value="ECO:0007669"/>
    <property type="project" value="InterPro"/>
</dbReference>
<gene>
    <name evidence="2" type="ORF">WMY93_011659</name>
</gene>
<dbReference type="SUPFAM" id="SSF53098">
    <property type="entry name" value="Ribonuclease H-like"/>
    <property type="match status" value="1"/>
</dbReference>
<dbReference type="PROSITE" id="PS50994">
    <property type="entry name" value="INTEGRASE"/>
    <property type="match status" value="1"/>
</dbReference>
<dbReference type="InterPro" id="IPR040676">
    <property type="entry name" value="DUF5641"/>
</dbReference>
<organism evidence="2 3">
    <name type="scientific">Mugilogobius chulae</name>
    <name type="common">yellowstripe goby</name>
    <dbReference type="NCBI Taxonomy" id="88201"/>
    <lineage>
        <taxon>Eukaryota</taxon>
        <taxon>Metazoa</taxon>
        <taxon>Chordata</taxon>
        <taxon>Craniata</taxon>
        <taxon>Vertebrata</taxon>
        <taxon>Euteleostomi</taxon>
        <taxon>Actinopterygii</taxon>
        <taxon>Neopterygii</taxon>
        <taxon>Teleostei</taxon>
        <taxon>Neoteleostei</taxon>
        <taxon>Acanthomorphata</taxon>
        <taxon>Gobiaria</taxon>
        <taxon>Gobiiformes</taxon>
        <taxon>Gobioidei</taxon>
        <taxon>Gobiidae</taxon>
        <taxon>Gobionellinae</taxon>
        <taxon>Mugilogobius</taxon>
    </lineage>
</organism>
<dbReference type="SUPFAM" id="SSF56672">
    <property type="entry name" value="DNA/RNA polymerases"/>
    <property type="match status" value="1"/>
</dbReference>
<dbReference type="InterPro" id="IPR008042">
    <property type="entry name" value="Retrotrans_Pao"/>
</dbReference>
<dbReference type="Gene3D" id="3.10.10.10">
    <property type="entry name" value="HIV Type 1 Reverse Transcriptase, subunit A, domain 1"/>
    <property type="match status" value="1"/>
</dbReference>
<dbReference type="Pfam" id="PF05380">
    <property type="entry name" value="Peptidase_A17"/>
    <property type="match status" value="1"/>
</dbReference>